<evidence type="ECO:0000313" key="3">
    <source>
        <dbReference type="Proteomes" id="UP000308197"/>
    </source>
</evidence>
<proteinExistence type="predicted"/>
<keyword evidence="3" id="KW-1185">Reference proteome</keyword>
<organism evidence="2 3">
    <name type="scientific">Polyporus arcularius HHB13444</name>
    <dbReference type="NCBI Taxonomy" id="1314778"/>
    <lineage>
        <taxon>Eukaryota</taxon>
        <taxon>Fungi</taxon>
        <taxon>Dikarya</taxon>
        <taxon>Basidiomycota</taxon>
        <taxon>Agaricomycotina</taxon>
        <taxon>Agaricomycetes</taxon>
        <taxon>Polyporales</taxon>
        <taxon>Polyporaceae</taxon>
        <taxon>Polyporus</taxon>
    </lineage>
</organism>
<feature type="chain" id="PRO_5022873124" evidence="1">
    <location>
        <begin position="21"/>
        <end position="74"/>
    </location>
</feature>
<dbReference type="EMBL" id="ML211489">
    <property type="protein sequence ID" value="TFK82404.1"/>
    <property type="molecule type" value="Genomic_DNA"/>
</dbReference>
<reference evidence="2 3" key="1">
    <citation type="journal article" date="2019" name="Nat. Ecol. Evol.">
        <title>Megaphylogeny resolves global patterns of mushroom evolution.</title>
        <authorList>
            <person name="Varga T."/>
            <person name="Krizsan K."/>
            <person name="Foldi C."/>
            <person name="Dima B."/>
            <person name="Sanchez-Garcia M."/>
            <person name="Sanchez-Ramirez S."/>
            <person name="Szollosi G.J."/>
            <person name="Szarkandi J.G."/>
            <person name="Papp V."/>
            <person name="Albert L."/>
            <person name="Andreopoulos W."/>
            <person name="Angelini C."/>
            <person name="Antonin V."/>
            <person name="Barry K.W."/>
            <person name="Bougher N.L."/>
            <person name="Buchanan P."/>
            <person name="Buyck B."/>
            <person name="Bense V."/>
            <person name="Catcheside P."/>
            <person name="Chovatia M."/>
            <person name="Cooper J."/>
            <person name="Damon W."/>
            <person name="Desjardin D."/>
            <person name="Finy P."/>
            <person name="Geml J."/>
            <person name="Haridas S."/>
            <person name="Hughes K."/>
            <person name="Justo A."/>
            <person name="Karasinski D."/>
            <person name="Kautmanova I."/>
            <person name="Kiss B."/>
            <person name="Kocsube S."/>
            <person name="Kotiranta H."/>
            <person name="LaButti K.M."/>
            <person name="Lechner B.E."/>
            <person name="Liimatainen K."/>
            <person name="Lipzen A."/>
            <person name="Lukacs Z."/>
            <person name="Mihaltcheva S."/>
            <person name="Morgado L.N."/>
            <person name="Niskanen T."/>
            <person name="Noordeloos M.E."/>
            <person name="Ohm R.A."/>
            <person name="Ortiz-Santana B."/>
            <person name="Ovrebo C."/>
            <person name="Racz N."/>
            <person name="Riley R."/>
            <person name="Savchenko A."/>
            <person name="Shiryaev A."/>
            <person name="Soop K."/>
            <person name="Spirin V."/>
            <person name="Szebenyi C."/>
            <person name="Tomsovsky M."/>
            <person name="Tulloss R.E."/>
            <person name="Uehling J."/>
            <person name="Grigoriev I.V."/>
            <person name="Vagvolgyi C."/>
            <person name="Papp T."/>
            <person name="Martin F.M."/>
            <person name="Miettinen O."/>
            <person name="Hibbett D.S."/>
            <person name="Nagy L.G."/>
        </authorList>
    </citation>
    <scope>NUCLEOTIDE SEQUENCE [LARGE SCALE GENOMIC DNA]</scope>
    <source>
        <strain evidence="2 3">HHB13444</strain>
    </source>
</reference>
<accession>A0A5C3NYH0</accession>
<evidence type="ECO:0000313" key="2">
    <source>
        <dbReference type="EMBL" id="TFK82404.1"/>
    </source>
</evidence>
<dbReference type="Proteomes" id="UP000308197">
    <property type="component" value="Unassembled WGS sequence"/>
</dbReference>
<protein>
    <submittedName>
        <fullName evidence="2">Uncharacterized protein</fullName>
    </submittedName>
</protein>
<dbReference type="AlphaFoldDB" id="A0A5C3NYH0"/>
<dbReference type="InParanoid" id="A0A5C3NYH0"/>
<evidence type="ECO:0000256" key="1">
    <source>
        <dbReference type="SAM" id="SignalP"/>
    </source>
</evidence>
<keyword evidence="1" id="KW-0732">Signal</keyword>
<name>A0A5C3NYH0_9APHY</name>
<sequence>MKPTALLSLIILGVLTTAEGARVIASQAEAAEAENTASPAVSAAAERIAIVPAGDSWEGQDETCTPADHCSGGW</sequence>
<gene>
    <name evidence="2" type="ORF">K466DRAFT_603712</name>
</gene>
<feature type="signal peptide" evidence="1">
    <location>
        <begin position="1"/>
        <end position="20"/>
    </location>
</feature>